<feature type="compositionally biased region" description="Basic and acidic residues" evidence="8">
    <location>
        <begin position="110"/>
        <end position="125"/>
    </location>
</feature>
<keyword evidence="4 7" id="KW-0863">Zinc-finger</keyword>
<dbReference type="GO" id="GO:0010468">
    <property type="term" value="P:regulation of gene expression"/>
    <property type="evidence" value="ECO:0007669"/>
    <property type="project" value="TreeGrafter"/>
</dbReference>
<evidence type="ECO:0000256" key="3">
    <source>
        <dbReference type="ARBA" id="ARBA00022737"/>
    </source>
</evidence>
<dbReference type="GO" id="GO:0005634">
    <property type="term" value="C:nucleus"/>
    <property type="evidence" value="ECO:0007669"/>
    <property type="project" value="UniProtKB-SubCell"/>
</dbReference>
<dbReference type="Ensembl" id="ENSMALT00000019797.1">
    <property type="protein sequence ID" value="ENSMALP00000019412.1"/>
    <property type="gene ID" value="ENSMALG00000013553.1"/>
</dbReference>
<name>A0A3Q3JW27_MONAL</name>
<evidence type="ECO:0000256" key="4">
    <source>
        <dbReference type="ARBA" id="ARBA00022771"/>
    </source>
</evidence>
<accession>A0A3Q3JW27</accession>
<dbReference type="InterPro" id="IPR050331">
    <property type="entry name" value="Zinc_finger"/>
</dbReference>
<keyword evidence="3" id="KW-0677">Repeat</keyword>
<evidence type="ECO:0000313" key="10">
    <source>
        <dbReference type="Ensembl" id="ENSMALP00000019412.1"/>
    </source>
</evidence>
<reference evidence="10" key="1">
    <citation type="submission" date="2025-08" db="UniProtKB">
        <authorList>
            <consortium name="Ensembl"/>
        </authorList>
    </citation>
    <scope>IDENTIFICATION</scope>
</reference>
<evidence type="ECO:0000259" key="9">
    <source>
        <dbReference type="PROSITE" id="PS50157"/>
    </source>
</evidence>
<keyword evidence="2" id="KW-0479">Metal-binding</keyword>
<comment type="subcellular location">
    <subcellularLocation>
        <location evidence="1">Nucleus</location>
    </subcellularLocation>
</comment>
<evidence type="ECO:0000313" key="11">
    <source>
        <dbReference type="Proteomes" id="UP000261600"/>
    </source>
</evidence>
<dbReference type="Pfam" id="PF00096">
    <property type="entry name" value="zf-C2H2"/>
    <property type="match status" value="2"/>
</dbReference>
<feature type="domain" description="C2H2-type" evidence="9">
    <location>
        <begin position="498"/>
        <end position="522"/>
    </location>
</feature>
<keyword evidence="11" id="KW-1185">Reference proteome</keyword>
<dbReference type="AlphaFoldDB" id="A0A3Q3JW27"/>
<evidence type="ECO:0000256" key="7">
    <source>
        <dbReference type="PROSITE-ProRule" id="PRU00042"/>
    </source>
</evidence>
<feature type="region of interest" description="Disordered" evidence="8">
    <location>
        <begin position="95"/>
        <end position="153"/>
    </location>
</feature>
<evidence type="ECO:0000256" key="8">
    <source>
        <dbReference type="SAM" id="MobiDB-lite"/>
    </source>
</evidence>
<feature type="compositionally biased region" description="Polar residues" evidence="8">
    <location>
        <begin position="144"/>
        <end position="153"/>
    </location>
</feature>
<evidence type="ECO:0000256" key="1">
    <source>
        <dbReference type="ARBA" id="ARBA00004123"/>
    </source>
</evidence>
<dbReference type="PANTHER" id="PTHR16515:SF66">
    <property type="entry name" value="C2H2-TYPE DOMAIN-CONTAINING PROTEIN"/>
    <property type="match status" value="1"/>
</dbReference>
<dbReference type="SMART" id="SM00355">
    <property type="entry name" value="ZnF_C2H2"/>
    <property type="match status" value="4"/>
</dbReference>
<dbReference type="GO" id="GO:0008270">
    <property type="term" value="F:zinc ion binding"/>
    <property type="evidence" value="ECO:0007669"/>
    <property type="project" value="UniProtKB-KW"/>
</dbReference>
<evidence type="ECO:0000256" key="2">
    <source>
        <dbReference type="ARBA" id="ARBA00022723"/>
    </source>
</evidence>
<dbReference type="PANTHER" id="PTHR16515">
    <property type="entry name" value="PR DOMAIN ZINC FINGER PROTEIN"/>
    <property type="match status" value="1"/>
</dbReference>
<dbReference type="InterPro" id="IPR036236">
    <property type="entry name" value="Znf_C2H2_sf"/>
</dbReference>
<dbReference type="Gene3D" id="3.30.160.60">
    <property type="entry name" value="Classic Zinc Finger"/>
    <property type="match status" value="3"/>
</dbReference>
<proteinExistence type="predicted"/>
<dbReference type="PROSITE" id="PS50157">
    <property type="entry name" value="ZINC_FINGER_C2H2_2"/>
    <property type="match status" value="4"/>
</dbReference>
<sequence>MFSSVALRAQIASVIDSLSKAAVAEISKVVEDSMVVLRLEVCQRENEIKKLKSNIEVLHSELRAAQDKVALRPDTHGRDDSQSGTGDERTLLENVHADKHHNSQSIPEVQVKREPMKEGHEETSGHPDQLGEDPALYEGKDGPSMTQNEAGRNNSDYFNLGRNSLLCLPESALDAGLAVPCSSSSGFPHSPFTHGLLGYGQHRNSYNTIRRRTVKRLLSKKGFICPYCGKCFERSGHLERHKRIHTGEKPYRCDICGRCFNQKCSLKEHMKIHRRWETTDALEAHHLMFTLPESQPLQNPAEPKTRPAAFEEQLQGSVYSESVGEQTLMVKVELNGEGFHTVIQAGTENSTGASDQSQPWTSGFETNRDATEQTVSLLLQPPIKDPPFLDNKEKDEMMHNDQYSMIGMQSGSSDVAPELQDRHVTQEAAVNEYSTVSDRIQEGEVLELNVTASGSHEDGYGGDSTGPNCFICSNCGQSFDAFSLFQRHLCKNITEQSFSCEICGRIFKEMSLLKFHLQLHIE</sequence>
<dbReference type="FunFam" id="3.30.160.60:FF:000557">
    <property type="entry name" value="zinc finger and SCAN domain-containing protein 29"/>
    <property type="match status" value="1"/>
</dbReference>
<dbReference type="SUPFAM" id="SSF57667">
    <property type="entry name" value="beta-beta-alpha zinc fingers"/>
    <property type="match status" value="2"/>
</dbReference>
<dbReference type="FunFam" id="3.30.160.60:FF:002402">
    <property type="entry name" value="Zinc finger protein 347"/>
    <property type="match status" value="1"/>
</dbReference>
<feature type="domain" description="C2H2-type" evidence="9">
    <location>
        <begin position="223"/>
        <end position="250"/>
    </location>
</feature>
<evidence type="ECO:0000256" key="5">
    <source>
        <dbReference type="ARBA" id="ARBA00022833"/>
    </source>
</evidence>
<organism evidence="10 11">
    <name type="scientific">Monopterus albus</name>
    <name type="common">Swamp eel</name>
    <dbReference type="NCBI Taxonomy" id="43700"/>
    <lineage>
        <taxon>Eukaryota</taxon>
        <taxon>Metazoa</taxon>
        <taxon>Chordata</taxon>
        <taxon>Craniata</taxon>
        <taxon>Vertebrata</taxon>
        <taxon>Euteleostomi</taxon>
        <taxon>Actinopterygii</taxon>
        <taxon>Neopterygii</taxon>
        <taxon>Teleostei</taxon>
        <taxon>Neoteleostei</taxon>
        <taxon>Acanthomorphata</taxon>
        <taxon>Anabantaria</taxon>
        <taxon>Synbranchiformes</taxon>
        <taxon>Synbranchidae</taxon>
        <taxon>Monopterus</taxon>
    </lineage>
</organism>
<dbReference type="Proteomes" id="UP000261600">
    <property type="component" value="Unplaced"/>
</dbReference>
<protein>
    <recommendedName>
        <fullName evidence="9">C2H2-type domain-containing protein</fullName>
    </recommendedName>
</protein>
<keyword evidence="6" id="KW-0539">Nucleus</keyword>
<reference evidence="10" key="2">
    <citation type="submission" date="2025-09" db="UniProtKB">
        <authorList>
            <consortium name="Ensembl"/>
        </authorList>
    </citation>
    <scope>IDENTIFICATION</scope>
</reference>
<keyword evidence="5" id="KW-0862">Zinc</keyword>
<feature type="domain" description="C2H2-type" evidence="9">
    <location>
        <begin position="470"/>
        <end position="497"/>
    </location>
</feature>
<evidence type="ECO:0000256" key="6">
    <source>
        <dbReference type="ARBA" id="ARBA00023242"/>
    </source>
</evidence>
<dbReference type="InterPro" id="IPR013087">
    <property type="entry name" value="Znf_C2H2_type"/>
</dbReference>
<feature type="domain" description="C2H2-type" evidence="9">
    <location>
        <begin position="251"/>
        <end position="278"/>
    </location>
</feature>
<feature type="region of interest" description="Disordered" evidence="8">
    <location>
        <begin position="68"/>
        <end position="87"/>
    </location>
</feature>
<dbReference type="PROSITE" id="PS00028">
    <property type="entry name" value="ZINC_FINGER_C2H2_1"/>
    <property type="match status" value="3"/>
</dbReference>